<dbReference type="EMBL" id="BSRX01000014">
    <property type="protein sequence ID" value="GLW54759.1"/>
    <property type="molecule type" value="Genomic_DNA"/>
</dbReference>
<sequence length="536" mass="56077">MRGPAERIEVPFAGDGSGTGELSWGMWEIWHAMVAQRNSLPIGGTSVLPADSTVEAVAAELRYLMGRFPSMRTRLRFGPDGHPTQELFASGRIPLELYDASAGEDPAELAARVEAAYRERPFDHAGEWPVRMAVVRAGGRPTHLVSVMNHLVADAAGGAIMLREVRERASGPVVGLQQLEQAAWQGSAAGLQQNARALRHWERILRSVPARRFAPSADPREPRHWTGEFRSPALPLALPVLAARTGGDPRAVLLALYALALRRIGAAEPVVLRPVVNNRFRSVVGGTVCMAAQAGIAVLDVGDGSVPAAVAAARGATLAAYKHAFFHPERLNELIARVAAERGEDLDVQCFFNDRSTLAATAPRPAPTAEELLAARARSTFRWVRRTDLAGRILQAQFEDAPEGLLVEVLTDTHHVSPADAETLARTVEELAVAAALGFLAEDASTNAAAEGPRPDGGADRPGPADAEAGPGPGPDPGPGPGPGPDRTDANAAASPPPDDGTDPPGSADAAASPRPNGTDADAGTNPGVVGAGVAR</sequence>
<organism evidence="3 4">
    <name type="scientific">Kitasatospora phosalacinea</name>
    <dbReference type="NCBI Taxonomy" id="2065"/>
    <lineage>
        <taxon>Bacteria</taxon>
        <taxon>Bacillati</taxon>
        <taxon>Actinomycetota</taxon>
        <taxon>Actinomycetes</taxon>
        <taxon>Kitasatosporales</taxon>
        <taxon>Streptomycetaceae</taxon>
        <taxon>Kitasatospora</taxon>
    </lineage>
</organism>
<dbReference type="GO" id="GO:0003824">
    <property type="term" value="F:catalytic activity"/>
    <property type="evidence" value="ECO:0007669"/>
    <property type="project" value="InterPro"/>
</dbReference>
<dbReference type="InterPro" id="IPR023213">
    <property type="entry name" value="CAT-like_dom_sf"/>
</dbReference>
<dbReference type="Gene3D" id="3.30.559.30">
    <property type="entry name" value="Nonribosomal peptide synthetase, condensation domain"/>
    <property type="match status" value="1"/>
</dbReference>
<dbReference type="GO" id="GO:0008610">
    <property type="term" value="P:lipid biosynthetic process"/>
    <property type="evidence" value="ECO:0007669"/>
    <property type="project" value="UniProtKB-ARBA"/>
</dbReference>
<dbReference type="RefSeq" id="WP_033256330.1">
    <property type="nucleotide sequence ID" value="NZ_BSRX01000014.1"/>
</dbReference>
<accession>A0A9W6PEZ5</accession>
<dbReference type="InterPro" id="IPR001242">
    <property type="entry name" value="Condensation_dom"/>
</dbReference>
<gene>
    <name evidence="3" type="ORF">Kpho01_27700</name>
</gene>
<evidence type="ECO:0000313" key="3">
    <source>
        <dbReference type="EMBL" id="GLW54759.1"/>
    </source>
</evidence>
<dbReference type="SUPFAM" id="SSF52777">
    <property type="entry name" value="CoA-dependent acyltransferases"/>
    <property type="match status" value="2"/>
</dbReference>
<proteinExistence type="predicted"/>
<dbReference type="Gene3D" id="3.30.559.10">
    <property type="entry name" value="Chloramphenicol acetyltransferase-like domain"/>
    <property type="match status" value="1"/>
</dbReference>
<feature type="compositionally biased region" description="Pro residues" evidence="1">
    <location>
        <begin position="472"/>
        <end position="484"/>
    </location>
</feature>
<evidence type="ECO:0000259" key="2">
    <source>
        <dbReference type="Pfam" id="PF00668"/>
    </source>
</evidence>
<evidence type="ECO:0000313" key="4">
    <source>
        <dbReference type="Proteomes" id="UP001165143"/>
    </source>
</evidence>
<name>A0A9W6PEZ5_9ACTN</name>
<feature type="region of interest" description="Disordered" evidence="1">
    <location>
        <begin position="446"/>
        <end position="536"/>
    </location>
</feature>
<feature type="domain" description="Condensation" evidence="2">
    <location>
        <begin position="55"/>
        <end position="280"/>
    </location>
</feature>
<evidence type="ECO:0000256" key="1">
    <source>
        <dbReference type="SAM" id="MobiDB-lite"/>
    </source>
</evidence>
<reference evidence="3" key="1">
    <citation type="submission" date="2023-02" db="EMBL/GenBank/DDBJ databases">
        <title>Kitasatospora phosalacinea NBRC 14362.</title>
        <authorList>
            <person name="Ichikawa N."/>
            <person name="Sato H."/>
            <person name="Tonouchi N."/>
        </authorList>
    </citation>
    <scope>NUCLEOTIDE SEQUENCE</scope>
    <source>
        <strain evidence="3">NBRC 14362</strain>
    </source>
</reference>
<comment type="caution">
    <text evidence="3">The sequence shown here is derived from an EMBL/GenBank/DDBJ whole genome shotgun (WGS) entry which is preliminary data.</text>
</comment>
<dbReference type="Pfam" id="PF00668">
    <property type="entry name" value="Condensation"/>
    <property type="match status" value="1"/>
</dbReference>
<feature type="compositionally biased region" description="Low complexity" evidence="1">
    <location>
        <begin position="461"/>
        <end position="470"/>
    </location>
</feature>
<dbReference type="AlphaFoldDB" id="A0A9W6PEZ5"/>
<feature type="compositionally biased region" description="Low complexity" evidence="1">
    <location>
        <begin position="503"/>
        <end position="516"/>
    </location>
</feature>
<dbReference type="Proteomes" id="UP001165143">
    <property type="component" value="Unassembled WGS sequence"/>
</dbReference>
<protein>
    <recommendedName>
        <fullName evidence="2">Condensation domain-containing protein</fullName>
    </recommendedName>
</protein>